<reference evidence="6 7" key="1">
    <citation type="journal article" date="2019" name="Gigascience">
        <title>Whole-genome sequence of the oriental lung fluke Paragonimus westermani.</title>
        <authorList>
            <person name="Oey H."/>
            <person name="Zakrzewski M."/>
            <person name="Narain K."/>
            <person name="Devi K.R."/>
            <person name="Agatsuma T."/>
            <person name="Nawaratna S."/>
            <person name="Gobert G.N."/>
            <person name="Jones M.K."/>
            <person name="Ragan M.A."/>
            <person name="McManus D.P."/>
            <person name="Krause L."/>
        </authorList>
    </citation>
    <scope>NUCLEOTIDE SEQUENCE [LARGE SCALE GENOMIC DNA]</scope>
    <source>
        <strain evidence="6 7">IND2009</strain>
    </source>
</reference>
<dbReference type="InterPro" id="IPR011011">
    <property type="entry name" value="Znf_FYVE_PHD"/>
</dbReference>
<dbReference type="Gene3D" id="3.30.40.10">
    <property type="entry name" value="Zinc/RING finger domain, C3HC4 (zinc finger)"/>
    <property type="match status" value="1"/>
</dbReference>
<evidence type="ECO:0000313" key="7">
    <source>
        <dbReference type="Proteomes" id="UP000324629"/>
    </source>
</evidence>
<keyword evidence="2 4" id="KW-0863">Zinc-finger</keyword>
<protein>
    <recommendedName>
        <fullName evidence="5">FYVE-type domain-containing protein</fullName>
    </recommendedName>
</protein>
<dbReference type="Proteomes" id="UP000324629">
    <property type="component" value="Unassembled WGS sequence"/>
</dbReference>
<evidence type="ECO:0000259" key="5">
    <source>
        <dbReference type="PROSITE" id="PS50178"/>
    </source>
</evidence>
<dbReference type="GO" id="GO:0032266">
    <property type="term" value="F:phosphatidylinositol-3-phosphate binding"/>
    <property type="evidence" value="ECO:0007669"/>
    <property type="project" value="TreeGrafter"/>
</dbReference>
<dbReference type="PROSITE" id="PS50178">
    <property type="entry name" value="ZF_FYVE"/>
    <property type="match status" value="1"/>
</dbReference>
<evidence type="ECO:0000256" key="1">
    <source>
        <dbReference type="ARBA" id="ARBA00022723"/>
    </source>
</evidence>
<dbReference type="PANTHER" id="PTHR46603">
    <property type="entry name" value="ABSCISSION/NOCUT CHECKPOINT REGULATOR"/>
    <property type="match status" value="1"/>
</dbReference>
<keyword evidence="7" id="KW-1185">Reference proteome</keyword>
<sequence>MPCFQCGRDFTLLHREAVCKGCNKIFCSKCLKYKTTSQKFNNKVVMVCFKCYDSAMNLFDSLFPTLDQSVDSLTYRLDKLKDVPSPGKVSSSLNLSVVDEVPSQEELEERLRKLKEKDVSDSPVEKLPDSGKVRNLIEQLTAEAKIDLAAGITEQEMNICAQRGEDELPWCCVCNRNAQLRCVDCDGDLFCQSCYR</sequence>
<dbReference type="GO" id="GO:0005813">
    <property type="term" value="C:centrosome"/>
    <property type="evidence" value="ECO:0007669"/>
    <property type="project" value="TreeGrafter"/>
</dbReference>
<comment type="caution">
    <text evidence="6">The sequence shown here is derived from an EMBL/GenBank/DDBJ whole genome shotgun (WGS) entry which is preliminary data.</text>
</comment>
<dbReference type="GO" id="GO:0032154">
    <property type="term" value="C:cleavage furrow"/>
    <property type="evidence" value="ECO:0007669"/>
    <property type="project" value="TreeGrafter"/>
</dbReference>
<dbReference type="GO" id="GO:0009838">
    <property type="term" value="P:abscission"/>
    <property type="evidence" value="ECO:0007669"/>
    <property type="project" value="TreeGrafter"/>
</dbReference>
<dbReference type="EMBL" id="QNGE01002262">
    <property type="protein sequence ID" value="KAA3675884.1"/>
    <property type="molecule type" value="Genomic_DNA"/>
</dbReference>
<evidence type="ECO:0000313" key="6">
    <source>
        <dbReference type="EMBL" id="KAA3675884.1"/>
    </source>
</evidence>
<dbReference type="SUPFAM" id="SSF57903">
    <property type="entry name" value="FYVE/PHD zinc finger"/>
    <property type="match status" value="1"/>
</dbReference>
<evidence type="ECO:0000256" key="3">
    <source>
        <dbReference type="ARBA" id="ARBA00022833"/>
    </source>
</evidence>
<feature type="domain" description="FYVE-type" evidence="5">
    <location>
        <begin position="1"/>
        <end position="56"/>
    </location>
</feature>
<accession>A0A5J4NKA0</accession>
<dbReference type="SUPFAM" id="SSF57845">
    <property type="entry name" value="B-box zinc-binding domain"/>
    <property type="match status" value="1"/>
</dbReference>
<evidence type="ECO:0000256" key="4">
    <source>
        <dbReference type="PROSITE-ProRule" id="PRU00091"/>
    </source>
</evidence>
<dbReference type="GO" id="GO:0008270">
    <property type="term" value="F:zinc ion binding"/>
    <property type="evidence" value="ECO:0007669"/>
    <property type="project" value="UniProtKB-KW"/>
</dbReference>
<gene>
    <name evidence="6" type="ORF">DEA37_0009375</name>
</gene>
<organism evidence="6 7">
    <name type="scientific">Paragonimus westermani</name>
    <dbReference type="NCBI Taxonomy" id="34504"/>
    <lineage>
        <taxon>Eukaryota</taxon>
        <taxon>Metazoa</taxon>
        <taxon>Spiralia</taxon>
        <taxon>Lophotrochozoa</taxon>
        <taxon>Platyhelminthes</taxon>
        <taxon>Trematoda</taxon>
        <taxon>Digenea</taxon>
        <taxon>Plagiorchiida</taxon>
        <taxon>Troglotremata</taxon>
        <taxon>Troglotrematidae</taxon>
        <taxon>Paragonimus</taxon>
    </lineage>
</organism>
<dbReference type="InterPro" id="IPR013083">
    <property type="entry name" value="Znf_RING/FYVE/PHD"/>
</dbReference>
<dbReference type="Pfam" id="PF01363">
    <property type="entry name" value="FYVE"/>
    <property type="match status" value="1"/>
</dbReference>
<dbReference type="PANTHER" id="PTHR46603:SF1">
    <property type="entry name" value="ABSCISSION_NOCUT CHECKPOINT REGULATOR"/>
    <property type="match status" value="1"/>
</dbReference>
<dbReference type="AlphaFoldDB" id="A0A5J4NKA0"/>
<name>A0A5J4NKA0_9TREM</name>
<dbReference type="InterPro" id="IPR017455">
    <property type="entry name" value="Znf_FYVE-rel"/>
</dbReference>
<proteinExistence type="predicted"/>
<dbReference type="InterPro" id="IPR000306">
    <property type="entry name" value="Znf_FYVE"/>
</dbReference>
<evidence type="ECO:0000256" key="2">
    <source>
        <dbReference type="ARBA" id="ARBA00022771"/>
    </source>
</evidence>
<dbReference type="Pfam" id="PF22586">
    <property type="entry name" value="ANCHR-like_BBOX"/>
    <property type="match status" value="1"/>
</dbReference>
<keyword evidence="3" id="KW-0862">Zinc</keyword>
<dbReference type="GO" id="GO:0044878">
    <property type="term" value="P:mitotic cytokinesis checkpoint signaling"/>
    <property type="evidence" value="ECO:0007669"/>
    <property type="project" value="TreeGrafter"/>
</dbReference>
<dbReference type="CDD" id="cd00065">
    <property type="entry name" value="FYVE_like_SF"/>
    <property type="match status" value="1"/>
</dbReference>
<keyword evidence="1" id="KW-0479">Metal-binding</keyword>
<dbReference type="GO" id="GO:0030496">
    <property type="term" value="C:midbody"/>
    <property type="evidence" value="ECO:0007669"/>
    <property type="project" value="TreeGrafter"/>
</dbReference>